<name>A0ABP9Y5E7_9FUNG</name>
<dbReference type="Pfam" id="PF03732">
    <property type="entry name" value="Retrotrans_gag"/>
    <property type="match status" value="1"/>
</dbReference>
<dbReference type="InterPro" id="IPR005162">
    <property type="entry name" value="Retrotrans_gag_dom"/>
</dbReference>
<organism evidence="3 4">
    <name type="scientific">Helicostylum pulchrum</name>
    <dbReference type="NCBI Taxonomy" id="562976"/>
    <lineage>
        <taxon>Eukaryota</taxon>
        <taxon>Fungi</taxon>
        <taxon>Fungi incertae sedis</taxon>
        <taxon>Mucoromycota</taxon>
        <taxon>Mucoromycotina</taxon>
        <taxon>Mucoromycetes</taxon>
        <taxon>Mucorales</taxon>
        <taxon>Mucorineae</taxon>
        <taxon>Mucoraceae</taxon>
        <taxon>Helicostylum</taxon>
    </lineage>
</organism>
<reference evidence="3 4" key="1">
    <citation type="submission" date="2024-04" db="EMBL/GenBank/DDBJ databases">
        <title>genome sequences of Mucor flavus KT1a and Helicostylum pulchrum KT1b strains isolation_sourced from the surface of a dry-aged beef.</title>
        <authorList>
            <person name="Toyotome T."/>
            <person name="Hosono M."/>
            <person name="Torimaru M."/>
            <person name="Fukuda K."/>
            <person name="Mikami N."/>
        </authorList>
    </citation>
    <scope>NUCLEOTIDE SEQUENCE [LARGE SCALE GENOMIC DNA]</scope>
    <source>
        <strain evidence="3 4">KT1b</strain>
    </source>
</reference>
<gene>
    <name evidence="3" type="ORF">HPULCUR_006980</name>
</gene>
<proteinExistence type="predicted"/>
<dbReference type="Proteomes" id="UP001476247">
    <property type="component" value="Unassembled WGS sequence"/>
</dbReference>
<evidence type="ECO:0000313" key="4">
    <source>
        <dbReference type="Proteomes" id="UP001476247"/>
    </source>
</evidence>
<dbReference type="EMBL" id="BAABUJ010000019">
    <property type="protein sequence ID" value="GAA5801532.1"/>
    <property type="molecule type" value="Genomic_DNA"/>
</dbReference>
<comment type="caution">
    <text evidence="3">The sequence shown here is derived from an EMBL/GenBank/DDBJ whole genome shotgun (WGS) entry which is preliminary data.</text>
</comment>
<feature type="region of interest" description="Disordered" evidence="1">
    <location>
        <begin position="266"/>
        <end position="306"/>
    </location>
</feature>
<evidence type="ECO:0000259" key="2">
    <source>
        <dbReference type="Pfam" id="PF03732"/>
    </source>
</evidence>
<accession>A0ABP9Y5E7</accession>
<feature type="domain" description="Retrotransposon gag" evidence="2">
    <location>
        <begin position="139"/>
        <end position="204"/>
    </location>
</feature>
<protein>
    <recommendedName>
        <fullName evidence="2">Retrotransposon gag domain-containing protein</fullName>
    </recommendedName>
</protein>
<evidence type="ECO:0000313" key="3">
    <source>
        <dbReference type="EMBL" id="GAA5801532.1"/>
    </source>
</evidence>
<keyword evidence="4" id="KW-1185">Reference proteome</keyword>
<sequence>MEDVSSDVSVSLSPEVADGLMETAQENLINLKNQYSILYGHYLSYQKVNPDSDNTKNAFAICKDAEKKYVDAKDAFSIFKSIHEPVKMPDEKKSSLVPSSLPFLQLKTDITFFKLSEAHSLNMDDHWERLLPMSPNKEERSWFDEKLRNKLLSWSEARNKILDHFDTPYRKFLLMVKVWTLKQQASESTRVFASKFQNLRRQAGLHDGLQLVLCFWCALREAVRRVASVAVSSQYGSKLPVKIDAMIDLVIASTNDTDLFSSSIGSSSYNGDKGNDERSSRKRSSHSFSSAGKDHQRSSKAYTSSSSSSSAVQKKCTYCDEPWFHGHRCEAFVKAKKPKVSRMARRSNTPDTTDEDSTMEDETIKMIKKKTIYKKLYMISLNDDDDNEHRLAQLALESDNDVYTKRIGTCTLTVSCNSKTLKKEFEVMNLTDDNNEFSISIGTDYMSSLGMGIYGLPTSYDDHDSTQDVIEADRRYNNKSELLETIDAENSAREKCPACEPNEYNAAMEFINKYIKLNQSIPKGVFCTVPESVVCLDTPTDVTAYKKPYPIALKMHNTKASPSDHIASFIAAANRYRYNYRWR</sequence>
<evidence type="ECO:0000256" key="1">
    <source>
        <dbReference type="SAM" id="MobiDB-lite"/>
    </source>
</evidence>